<gene>
    <name evidence="3" type="ORF">GCM10010528_04350</name>
</gene>
<dbReference type="SUPFAM" id="SSF142433">
    <property type="entry name" value="CinA-like"/>
    <property type="match status" value="1"/>
</dbReference>
<name>A0ABP6KZD2_9ACTN</name>
<evidence type="ECO:0000256" key="1">
    <source>
        <dbReference type="HAMAP-Rule" id="MF_00226"/>
    </source>
</evidence>
<dbReference type="EMBL" id="BAAAVS010000002">
    <property type="protein sequence ID" value="GAA3025575.1"/>
    <property type="molecule type" value="Genomic_DNA"/>
</dbReference>
<comment type="caution">
    <text evidence="3">The sequence shown here is derived from an EMBL/GenBank/DDBJ whole genome shotgun (WGS) entry which is preliminary data.</text>
</comment>
<dbReference type="RefSeq" id="WP_290714295.1">
    <property type="nucleotide sequence ID" value="NZ_BAAAVS010000002.1"/>
</dbReference>
<dbReference type="PANTHER" id="PTHR13939:SF0">
    <property type="entry name" value="NMN AMIDOHYDROLASE-LIKE PROTEIN YFAY"/>
    <property type="match status" value="1"/>
</dbReference>
<dbReference type="SMART" id="SM00852">
    <property type="entry name" value="MoCF_biosynth"/>
    <property type="match status" value="1"/>
</dbReference>
<sequence length="425" mass="43635">MSARAGIIVTGTEVLSGQIADQNGPWVAARLLELGVDVAHTTICGDRPRDLTAQLAFLADQRVDLIVTTGGLGPTADDLTVETVAAFCGLPLRADDVLAQQIEAIIRSWRRYAEVDELPDALAAAIAKQALVPDGALPIAPTGTAPGIAIAAAADRPAILILPGPPRELQAMWPAALATPAVAGVLARADDVEHRQLRAFGLSEPDLATTLRRAEQELPGFGALEVTTCMRGGELDISTRFPHADEQTYLDLKALLRQQYSTEIFSPDGTTLDDLLAAALAGATIATAESCTGGMVAARLTDRAGSSSYVLGGIVSYANSVKTDVLGVPAALIDEHGAVSEPVAAAMADGARAVTGADIAISTSGIAGPGGAVPGKPVGTVCFGLAVAGRATTTITRWLPGDRALVRTLATTVALHLVYRALVPA</sequence>
<dbReference type="PANTHER" id="PTHR13939">
    <property type="entry name" value="NICOTINAMIDE-NUCLEOTIDE AMIDOHYDROLASE PNCC"/>
    <property type="match status" value="1"/>
</dbReference>
<dbReference type="HAMAP" id="MF_00226_B">
    <property type="entry name" value="CinA_B"/>
    <property type="match status" value="1"/>
</dbReference>
<dbReference type="Gene3D" id="3.90.950.20">
    <property type="entry name" value="CinA-like"/>
    <property type="match status" value="1"/>
</dbReference>
<dbReference type="InterPro" id="IPR050101">
    <property type="entry name" value="CinA"/>
</dbReference>
<reference evidence="4" key="1">
    <citation type="journal article" date="2019" name="Int. J. Syst. Evol. Microbiol.">
        <title>The Global Catalogue of Microorganisms (GCM) 10K type strain sequencing project: providing services to taxonomists for standard genome sequencing and annotation.</title>
        <authorList>
            <consortium name="The Broad Institute Genomics Platform"/>
            <consortium name="The Broad Institute Genome Sequencing Center for Infectious Disease"/>
            <person name="Wu L."/>
            <person name="Ma J."/>
        </authorList>
    </citation>
    <scope>NUCLEOTIDE SEQUENCE [LARGE SCALE GENOMIC DNA]</scope>
    <source>
        <strain evidence="4">JCM 14234</strain>
    </source>
</reference>
<dbReference type="Proteomes" id="UP001501035">
    <property type="component" value="Unassembled WGS sequence"/>
</dbReference>
<comment type="similarity">
    <text evidence="1">Belongs to the CinA family.</text>
</comment>
<dbReference type="NCBIfam" id="NF001813">
    <property type="entry name" value="PRK00549.1"/>
    <property type="match status" value="1"/>
</dbReference>
<proteinExistence type="inferred from homology"/>
<dbReference type="NCBIfam" id="TIGR00199">
    <property type="entry name" value="PncC_domain"/>
    <property type="match status" value="1"/>
</dbReference>
<dbReference type="Pfam" id="PF02464">
    <property type="entry name" value="CinA"/>
    <property type="match status" value="1"/>
</dbReference>
<dbReference type="PIRSF" id="PIRSF006728">
    <property type="entry name" value="CinA"/>
    <property type="match status" value="1"/>
</dbReference>
<dbReference type="InterPro" id="IPR008136">
    <property type="entry name" value="CinA_C"/>
</dbReference>
<dbReference type="NCBIfam" id="TIGR00200">
    <property type="entry name" value="cinA_nterm"/>
    <property type="match status" value="1"/>
</dbReference>
<accession>A0ABP6KZD2</accession>
<keyword evidence="4" id="KW-1185">Reference proteome</keyword>
<evidence type="ECO:0000259" key="2">
    <source>
        <dbReference type="SMART" id="SM00852"/>
    </source>
</evidence>
<feature type="domain" description="MoaB/Mog" evidence="2">
    <location>
        <begin position="6"/>
        <end position="184"/>
    </location>
</feature>
<organism evidence="3 4">
    <name type="scientific">Gordonia defluvii</name>
    <dbReference type="NCBI Taxonomy" id="283718"/>
    <lineage>
        <taxon>Bacteria</taxon>
        <taxon>Bacillati</taxon>
        <taxon>Actinomycetota</taxon>
        <taxon>Actinomycetes</taxon>
        <taxon>Mycobacteriales</taxon>
        <taxon>Gordoniaceae</taxon>
        <taxon>Gordonia</taxon>
    </lineage>
</organism>
<dbReference type="SUPFAM" id="SSF53218">
    <property type="entry name" value="Molybdenum cofactor biosynthesis proteins"/>
    <property type="match status" value="1"/>
</dbReference>
<evidence type="ECO:0000313" key="4">
    <source>
        <dbReference type="Proteomes" id="UP001501035"/>
    </source>
</evidence>
<evidence type="ECO:0000313" key="3">
    <source>
        <dbReference type="EMBL" id="GAA3025575.1"/>
    </source>
</evidence>
<dbReference type="InterPro" id="IPR036653">
    <property type="entry name" value="CinA-like_C"/>
</dbReference>
<protein>
    <recommendedName>
        <fullName evidence="1">CinA-like protein</fullName>
    </recommendedName>
</protein>
<dbReference type="InterPro" id="IPR001453">
    <property type="entry name" value="MoaB/Mog_dom"/>
</dbReference>
<dbReference type="InterPro" id="IPR036425">
    <property type="entry name" value="MoaB/Mog-like_dom_sf"/>
</dbReference>
<dbReference type="Pfam" id="PF00994">
    <property type="entry name" value="MoCF_biosynth"/>
    <property type="match status" value="1"/>
</dbReference>
<dbReference type="Gene3D" id="3.40.980.10">
    <property type="entry name" value="MoaB/Mog-like domain"/>
    <property type="match status" value="1"/>
</dbReference>
<dbReference type="InterPro" id="IPR008135">
    <property type="entry name" value="Competence-induced_CinA"/>
</dbReference>